<dbReference type="Proteomes" id="UP000034410">
    <property type="component" value="Chromosome"/>
</dbReference>
<name>A0A0F7JT47_9GAMM</name>
<proteinExistence type="predicted"/>
<organism evidence="2 3">
    <name type="scientific">Sedimenticola thiotaurini</name>
    <dbReference type="NCBI Taxonomy" id="1543721"/>
    <lineage>
        <taxon>Bacteria</taxon>
        <taxon>Pseudomonadati</taxon>
        <taxon>Pseudomonadota</taxon>
        <taxon>Gammaproteobacteria</taxon>
        <taxon>Chromatiales</taxon>
        <taxon>Sedimenticolaceae</taxon>
        <taxon>Sedimenticola</taxon>
    </lineage>
</organism>
<evidence type="ECO:0000313" key="3">
    <source>
        <dbReference type="Proteomes" id="UP000034410"/>
    </source>
</evidence>
<dbReference type="EMBL" id="CP011412">
    <property type="protein sequence ID" value="AKH19611.1"/>
    <property type="molecule type" value="Genomic_DNA"/>
</dbReference>
<dbReference type="PROSITE" id="PS51257">
    <property type="entry name" value="PROKAR_LIPOPROTEIN"/>
    <property type="match status" value="1"/>
</dbReference>
<protein>
    <submittedName>
        <fullName evidence="2">Uncharacterized protein</fullName>
    </submittedName>
</protein>
<dbReference type="AlphaFoldDB" id="A0A0F7JT47"/>
<dbReference type="RefSeq" id="WP_046858547.1">
    <property type="nucleotide sequence ID" value="NZ_CP011412.1"/>
</dbReference>
<feature type="region of interest" description="Disordered" evidence="1">
    <location>
        <begin position="17"/>
        <end position="89"/>
    </location>
</feature>
<keyword evidence="3" id="KW-1185">Reference proteome</keyword>
<evidence type="ECO:0000256" key="1">
    <source>
        <dbReference type="SAM" id="MobiDB-lite"/>
    </source>
</evidence>
<sequence length="122" mass="13402">MKKFALIIAISTLLLSGCGTDEQNSTGNVEKSSMEKAAEHAKASAKELGNAVSESTESAREKWSEMNQDRHEAPTGEQDSLPKSEKADMEAIKEKYEEVKQATIEKTEEVVDKVKEMAQPAE</sequence>
<evidence type="ECO:0000313" key="2">
    <source>
        <dbReference type="EMBL" id="AKH19611.1"/>
    </source>
</evidence>
<dbReference type="KEGG" id="seds:AAY24_03710"/>
<reference evidence="2 3" key="1">
    <citation type="journal article" date="2015" name="Genome Announc.">
        <title>Complete Genome Sequence of Sedimenticola thiotaurini Strain SIP-G1, a Polyphosphate- and Polyhydroxyalkanoate-Accumulating Sulfur-Oxidizing Gammaproteobacterium Isolated from Salt Marsh Sediments.</title>
        <authorList>
            <person name="Flood B.E."/>
            <person name="Jones D.S."/>
            <person name="Bailey J.V."/>
        </authorList>
    </citation>
    <scope>NUCLEOTIDE SEQUENCE [LARGE SCALE GENOMIC DNA]</scope>
    <source>
        <strain evidence="2 3">SIP-G1</strain>
    </source>
</reference>
<dbReference type="OrthoDB" id="9875633at2"/>
<feature type="compositionally biased region" description="Basic and acidic residues" evidence="1">
    <location>
        <begin position="57"/>
        <end position="89"/>
    </location>
</feature>
<gene>
    <name evidence="2" type="ORF">AAY24_03710</name>
</gene>
<feature type="compositionally biased region" description="Basic and acidic residues" evidence="1">
    <location>
        <begin position="32"/>
        <end position="45"/>
    </location>
</feature>
<accession>A0A0F7JT47</accession>